<organism evidence="1 2">
    <name type="scientific">Melipona quadrifasciata</name>
    <dbReference type="NCBI Taxonomy" id="166423"/>
    <lineage>
        <taxon>Eukaryota</taxon>
        <taxon>Metazoa</taxon>
        <taxon>Ecdysozoa</taxon>
        <taxon>Arthropoda</taxon>
        <taxon>Hexapoda</taxon>
        <taxon>Insecta</taxon>
        <taxon>Pterygota</taxon>
        <taxon>Neoptera</taxon>
        <taxon>Endopterygota</taxon>
        <taxon>Hymenoptera</taxon>
        <taxon>Apocrita</taxon>
        <taxon>Aculeata</taxon>
        <taxon>Apoidea</taxon>
        <taxon>Anthophila</taxon>
        <taxon>Apidae</taxon>
        <taxon>Melipona</taxon>
    </lineage>
</organism>
<sequence>MGKNATTVKSVQGNWCLVTGSGYNAVDSQKMKKKIDVESFPRALSLCDAIFCGECVSAVAKSAIALNFLPARVDSTRHSE</sequence>
<protein>
    <submittedName>
        <fullName evidence="1">Uncharacterized protein</fullName>
    </submittedName>
</protein>
<evidence type="ECO:0000313" key="2">
    <source>
        <dbReference type="Proteomes" id="UP000053105"/>
    </source>
</evidence>
<proteinExistence type="predicted"/>
<evidence type="ECO:0000313" key="1">
    <source>
        <dbReference type="EMBL" id="KOX78402.1"/>
    </source>
</evidence>
<dbReference type="AlphaFoldDB" id="A0A0N0U6P3"/>
<dbReference type="EMBL" id="KQ435724">
    <property type="protein sequence ID" value="KOX78402.1"/>
    <property type="molecule type" value="Genomic_DNA"/>
</dbReference>
<accession>A0A0N0U6P3</accession>
<dbReference type="Proteomes" id="UP000053105">
    <property type="component" value="Unassembled WGS sequence"/>
</dbReference>
<gene>
    <name evidence="1" type="ORF">WN51_07809</name>
</gene>
<reference evidence="1 2" key="1">
    <citation type="submission" date="2015-07" db="EMBL/GenBank/DDBJ databases">
        <title>The genome of Melipona quadrifasciata.</title>
        <authorList>
            <person name="Pan H."/>
            <person name="Kapheim K."/>
        </authorList>
    </citation>
    <scope>NUCLEOTIDE SEQUENCE [LARGE SCALE GENOMIC DNA]</scope>
    <source>
        <strain evidence="1">0111107301</strain>
        <tissue evidence="1">Whole body</tissue>
    </source>
</reference>
<keyword evidence="2" id="KW-1185">Reference proteome</keyword>
<name>A0A0N0U6P3_9HYME</name>